<evidence type="ECO:0000313" key="4">
    <source>
        <dbReference type="EMBL" id="TDH39152.1"/>
    </source>
</evidence>
<dbReference type="OrthoDB" id="7925327at2"/>
<protein>
    <submittedName>
        <fullName evidence="4">GNAT family N-acetyltransferase</fullName>
    </submittedName>
</protein>
<gene>
    <name evidence="4" type="ORF">E2A64_08770</name>
</gene>
<dbReference type="Gene3D" id="3.40.630.30">
    <property type="match status" value="1"/>
</dbReference>
<keyword evidence="5" id="KW-1185">Reference proteome</keyword>
<evidence type="ECO:0000313" key="5">
    <source>
        <dbReference type="Proteomes" id="UP000295131"/>
    </source>
</evidence>
<dbReference type="PROSITE" id="PS51186">
    <property type="entry name" value="GNAT"/>
    <property type="match status" value="1"/>
</dbReference>
<proteinExistence type="predicted"/>
<evidence type="ECO:0000259" key="3">
    <source>
        <dbReference type="PROSITE" id="PS51186"/>
    </source>
</evidence>
<keyword evidence="1 4" id="KW-0808">Transferase</keyword>
<dbReference type="PANTHER" id="PTHR43877:SF1">
    <property type="entry name" value="ACETYLTRANSFERASE"/>
    <property type="match status" value="1"/>
</dbReference>
<dbReference type="AlphaFoldDB" id="A0A4R5PPX0"/>
<comment type="caution">
    <text evidence="4">The sequence shown here is derived from an EMBL/GenBank/DDBJ whole genome shotgun (WGS) entry which is preliminary data.</text>
</comment>
<sequence>MYFVRSASARDLEAIASLLAEVWRATYTPIHGEDKTESLIADWHSPEAIRANMARPDGEYLVADDGEHLGGMAFATPSGEGDIKSVKLHQLYVLPSCQRQGVGRDLFAEIETCFPDAKRLILEVDEKNAQAIAFYEGVGMSEAGRTADCGRDGSAIPAIIMEKPLPPGA</sequence>
<dbReference type="InterPro" id="IPR000182">
    <property type="entry name" value="GNAT_dom"/>
</dbReference>
<keyword evidence="2" id="KW-0012">Acyltransferase</keyword>
<name>A0A4R5PPX0_9HYPH</name>
<evidence type="ECO:0000256" key="2">
    <source>
        <dbReference type="ARBA" id="ARBA00023315"/>
    </source>
</evidence>
<dbReference type="GO" id="GO:0016747">
    <property type="term" value="F:acyltransferase activity, transferring groups other than amino-acyl groups"/>
    <property type="evidence" value="ECO:0007669"/>
    <property type="project" value="InterPro"/>
</dbReference>
<organism evidence="4 5">
    <name type="scientific">Pseudohoeflea suaedae</name>
    <dbReference type="NCBI Taxonomy" id="877384"/>
    <lineage>
        <taxon>Bacteria</taxon>
        <taxon>Pseudomonadati</taxon>
        <taxon>Pseudomonadota</taxon>
        <taxon>Alphaproteobacteria</taxon>
        <taxon>Hyphomicrobiales</taxon>
        <taxon>Rhizobiaceae</taxon>
        <taxon>Pseudohoeflea</taxon>
    </lineage>
</organism>
<dbReference type="Proteomes" id="UP000295131">
    <property type="component" value="Unassembled WGS sequence"/>
</dbReference>
<dbReference type="PANTHER" id="PTHR43877">
    <property type="entry name" value="AMINOALKYLPHOSPHONATE N-ACETYLTRANSFERASE-RELATED-RELATED"/>
    <property type="match status" value="1"/>
</dbReference>
<feature type="domain" description="N-acetyltransferase" evidence="3">
    <location>
        <begin position="2"/>
        <end position="166"/>
    </location>
</feature>
<dbReference type="InterPro" id="IPR050832">
    <property type="entry name" value="Bact_Acetyltransf"/>
</dbReference>
<dbReference type="EMBL" id="SMSI01000001">
    <property type="protein sequence ID" value="TDH39152.1"/>
    <property type="molecule type" value="Genomic_DNA"/>
</dbReference>
<dbReference type="CDD" id="cd04301">
    <property type="entry name" value="NAT_SF"/>
    <property type="match status" value="1"/>
</dbReference>
<evidence type="ECO:0000256" key="1">
    <source>
        <dbReference type="ARBA" id="ARBA00022679"/>
    </source>
</evidence>
<dbReference type="Pfam" id="PF00583">
    <property type="entry name" value="Acetyltransf_1"/>
    <property type="match status" value="1"/>
</dbReference>
<dbReference type="SUPFAM" id="SSF55729">
    <property type="entry name" value="Acyl-CoA N-acyltransferases (Nat)"/>
    <property type="match status" value="1"/>
</dbReference>
<dbReference type="RefSeq" id="WP_133283983.1">
    <property type="nucleotide sequence ID" value="NZ_SMSI01000001.1"/>
</dbReference>
<accession>A0A4R5PPX0</accession>
<reference evidence="4 5" key="1">
    <citation type="journal article" date="2013" name="Int. J. Syst. Evol. Microbiol.">
        <title>Hoeflea suaedae sp. nov., an endophytic bacterium isolated from the root of the halophyte Suaeda maritima.</title>
        <authorList>
            <person name="Chung E.J."/>
            <person name="Park J.A."/>
            <person name="Pramanik P."/>
            <person name="Bibi F."/>
            <person name="Jeon C.O."/>
            <person name="Chung Y.R."/>
        </authorList>
    </citation>
    <scope>NUCLEOTIDE SEQUENCE [LARGE SCALE GENOMIC DNA]</scope>
    <source>
        <strain evidence="4 5">YC6898</strain>
    </source>
</reference>
<dbReference type="InterPro" id="IPR016181">
    <property type="entry name" value="Acyl_CoA_acyltransferase"/>
</dbReference>